<reference evidence="2 3" key="1">
    <citation type="journal article" date="2012" name="Science">
        <title>The Paleozoic origin of enzymatic lignin decomposition reconstructed from 31 fungal genomes.</title>
        <authorList>
            <person name="Floudas D."/>
            <person name="Binder M."/>
            <person name="Riley R."/>
            <person name="Barry K."/>
            <person name="Blanchette R.A."/>
            <person name="Henrissat B."/>
            <person name="Martinez A.T."/>
            <person name="Otillar R."/>
            <person name="Spatafora J.W."/>
            <person name="Yadav J.S."/>
            <person name="Aerts A."/>
            <person name="Benoit I."/>
            <person name="Boyd A."/>
            <person name="Carlson A."/>
            <person name="Copeland A."/>
            <person name="Coutinho P.M."/>
            <person name="de Vries R.P."/>
            <person name="Ferreira P."/>
            <person name="Findley K."/>
            <person name="Foster B."/>
            <person name="Gaskell J."/>
            <person name="Glotzer D."/>
            <person name="Gorecki P."/>
            <person name="Heitman J."/>
            <person name="Hesse C."/>
            <person name="Hori C."/>
            <person name="Igarashi K."/>
            <person name="Jurgens J.A."/>
            <person name="Kallen N."/>
            <person name="Kersten P."/>
            <person name="Kohler A."/>
            <person name="Kuees U."/>
            <person name="Kumar T.K.A."/>
            <person name="Kuo A."/>
            <person name="LaButti K."/>
            <person name="Larrondo L.F."/>
            <person name="Lindquist E."/>
            <person name="Ling A."/>
            <person name="Lombard V."/>
            <person name="Lucas S."/>
            <person name="Lundell T."/>
            <person name="Martin R."/>
            <person name="McLaughlin D.J."/>
            <person name="Morgenstern I."/>
            <person name="Morin E."/>
            <person name="Murat C."/>
            <person name="Nagy L.G."/>
            <person name="Nolan M."/>
            <person name="Ohm R.A."/>
            <person name="Patyshakuliyeva A."/>
            <person name="Rokas A."/>
            <person name="Ruiz-Duenas F.J."/>
            <person name="Sabat G."/>
            <person name="Salamov A."/>
            <person name="Samejima M."/>
            <person name="Schmutz J."/>
            <person name="Slot J.C."/>
            <person name="St John F."/>
            <person name="Stenlid J."/>
            <person name="Sun H."/>
            <person name="Sun S."/>
            <person name="Syed K."/>
            <person name="Tsang A."/>
            <person name="Wiebenga A."/>
            <person name="Young D."/>
            <person name="Pisabarro A."/>
            <person name="Eastwood D.C."/>
            <person name="Martin F."/>
            <person name="Cullen D."/>
            <person name="Grigoriev I.V."/>
            <person name="Hibbett D.S."/>
        </authorList>
    </citation>
    <scope>NUCLEOTIDE SEQUENCE [LARGE SCALE GENOMIC DNA]</scope>
    <source>
        <strain evidence="2 3">MD-104</strain>
    </source>
</reference>
<keyword evidence="1" id="KW-1133">Transmembrane helix</keyword>
<dbReference type="GO" id="GO:0016787">
    <property type="term" value="F:hydrolase activity"/>
    <property type="evidence" value="ECO:0007669"/>
    <property type="project" value="UniProtKB-KW"/>
</dbReference>
<name>A0A2H3JE06_WOLCO</name>
<dbReference type="AlphaFoldDB" id="A0A2H3JE06"/>
<dbReference type="OMA" id="WSENILW"/>
<keyword evidence="1" id="KW-0472">Membrane</keyword>
<accession>A0A2H3JE06</accession>
<dbReference type="PANTHER" id="PTHR37471">
    <property type="entry name" value="UNNAMED PRODUCT"/>
    <property type="match status" value="1"/>
</dbReference>
<evidence type="ECO:0000313" key="2">
    <source>
        <dbReference type="EMBL" id="PCH39785.1"/>
    </source>
</evidence>
<keyword evidence="3" id="KW-1185">Reference proteome</keyword>
<protein>
    <submittedName>
        <fullName evidence="2">Alpha/beta-hydrolase</fullName>
    </submittedName>
</protein>
<dbReference type="InterPro" id="IPR029058">
    <property type="entry name" value="AB_hydrolase_fold"/>
</dbReference>
<evidence type="ECO:0000313" key="3">
    <source>
        <dbReference type="Proteomes" id="UP000218811"/>
    </source>
</evidence>
<feature type="transmembrane region" description="Helical" evidence="1">
    <location>
        <begin position="38"/>
        <end position="58"/>
    </location>
</feature>
<dbReference type="SUPFAM" id="SSF53474">
    <property type="entry name" value="alpha/beta-Hydrolases"/>
    <property type="match status" value="1"/>
</dbReference>
<feature type="transmembrane region" description="Helical" evidence="1">
    <location>
        <begin position="7"/>
        <end position="32"/>
    </location>
</feature>
<dbReference type="PANTHER" id="PTHR37471:SF1">
    <property type="entry name" value="AB HYDROLASE-1 DOMAIN-CONTAINING PROTEIN"/>
    <property type="match status" value="1"/>
</dbReference>
<feature type="transmembrane region" description="Helical" evidence="1">
    <location>
        <begin position="178"/>
        <end position="196"/>
    </location>
</feature>
<keyword evidence="1" id="KW-0812">Transmembrane</keyword>
<proteinExistence type="predicted"/>
<sequence>MLTLEAALATTIIGIFRLIAPTSIVFCCIVWVSDGGYYSPWLAAYAHLEALFYLAVYLPRKLIINTGPAAVPVPPRAERQILFDRWLPYLCRTDKATGWFYARKPTIRIQRENLRELLIWALFNTEMDKIEKDWEEEIEGYISRIEKTMGFTLEKGNNQNVRCAKHTHDPIMMSHRPLIYYLIVSFMDFSACLTLYRRGYTHYRVKKLTSCFPFRVQTVFAKPSPHPELGYWYRPHRSATKDPILFLHGVGVGLSPYLPFLDELGAADPDVGIIAIEDLPISSRITSVHLPRDAFLGALTQILDFHGFEHATLLGHSYGTFLAGHALRDPAFSRRVSSAMLIDPAALLLFMPNLIANFVYRPNGLWTRYFVCRDPDISRTAHLTLALSETAICRDDLSAPRGVALVIAGDDHLMDTREIWRHVTSTEEPMREWRENGLEVLYVEGLGHSAVFSSRETREAMVAMAHKLAARDEKVDVS</sequence>
<evidence type="ECO:0000256" key="1">
    <source>
        <dbReference type="SAM" id="Phobius"/>
    </source>
</evidence>
<dbReference type="Gene3D" id="3.40.50.1820">
    <property type="entry name" value="alpha/beta hydrolase"/>
    <property type="match status" value="1"/>
</dbReference>
<dbReference type="EMBL" id="KB468053">
    <property type="protein sequence ID" value="PCH39785.1"/>
    <property type="molecule type" value="Genomic_DNA"/>
</dbReference>
<dbReference type="STRING" id="742152.A0A2H3JE06"/>
<dbReference type="OrthoDB" id="6431331at2759"/>
<keyword evidence="2" id="KW-0378">Hydrolase</keyword>
<gene>
    <name evidence="2" type="ORF">WOLCODRAFT_161870</name>
</gene>
<organism evidence="2 3">
    <name type="scientific">Wolfiporia cocos (strain MD-104)</name>
    <name type="common">Brown rot fungus</name>
    <dbReference type="NCBI Taxonomy" id="742152"/>
    <lineage>
        <taxon>Eukaryota</taxon>
        <taxon>Fungi</taxon>
        <taxon>Dikarya</taxon>
        <taxon>Basidiomycota</taxon>
        <taxon>Agaricomycotina</taxon>
        <taxon>Agaricomycetes</taxon>
        <taxon>Polyporales</taxon>
        <taxon>Phaeolaceae</taxon>
        <taxon>Wolfiporia</taxon>
    </lineage>
</organism>
<dbReference type="Proteomes" id="UP000218811">
    <property type="component" value="Unassembled WGS sequence"/>
</dbReference>